<dbReference type="EMBL" id="BAAAHG010000008">
    <property type="protein sequence ID" value="GAA0908394.1"/>
    <property type="molecule type" value="Genomic_DNA"/>
</dbReference>
<evidence type="ECO:0000313" key="4">
    <source>
        <dbReference type="EMBL" id="GAA0908394.1"/>
    </source>
</evidence>
<sequence>MTDIKREIERKYESDAGVLPDLTGAGGVAAVLDRGVADLDAVYYDTADERLAAAGVTLRRRTGGSDAGWHLKFPVAPGVRDEIHAPLSDTVPTALAALVRSRVRRHDLLPLVRIRSRRTLSHLVGADGTLLAEAGVDEVRAERLNGDGRTARWTEIEVELADGGDPAFLDTVEKRLRKAGVRPSPSSSKLARALAATAGPDRRPEPSGEQAPVTAGDHVLAYLRAQRDALVALDPAVRRGVPDSVHRMRVATRRLRSTLRTYRKVLDRSATDPLREELRRLGGELGLERDQEVLAERLAADLDALPGTLVTGPVHDRLHTWSRARRSGLRGRLVAVLDSRRHLELLDALDALLAAPPLRPAAAGRPAKVLTKAVRKEHKKLSALLEQALALPPGPDRDLALHEARKQAKAVRYTAEAAVPALGAPAAGLVKTLKALQDLLGRHQDSVMARRALRDLADQAHAEGENAFTYGVLHGREEQRAAAYEAELPALWKAAVTEHTASRLI</sequence>
<dbReference type="Pfam" id="PF01928">
    <property type="entry name" value="CYTH"/>
    <property type="match status" value="1"/>
</dbReference>
<evidence type="ECO:0000256" key="1">
    <source>
        <dbReference type="SAM" id="MobiDB-lite"/>
    </source>
</evidence>
<dbReference type="InterPro" id="IPR033469">
    <property type="entry name" value="CYTH-like_dom_sf"/>
</dbReference>
<dbReference type="InterPro" id="IPR038186">
    <property type="entry name" value="CHAD_dom_sf"/>
</dbReference>
<name>A0ABP3YYD0_9ACTN</name>
<comment type="caution">
    <text evidence="4">The sequence shown here is derived from an EMBL/GenBank/DDBJ whole genome shotgun (WGS) entry which is preliminary data.</text>
</comment>
<dbReference type="PROSITE" id="PS51707">
    <property type="entry name" value="CYTH"/>
    <property type="match status" value="1"/>
</dbReference>
<dbReference type="SMART" id="SM00880">
    <property type="entry name" value="CHAD"/>
    <property type="match status" value="1"/>
</dbReference>
<dbReference type="PROSITE" id="PS51708">
    <property type="entry name" value="CHAD"/>
    <property type="match status" value="1"/>
</dbReference>
<dbReference type="SUPFAM" id="SSF55154">
    <property type="entry name" value="CYTH-like phosphatases"/>
    <property type="match status" value="1"/>
</dbReference>
<dbReference type="InterPro" id="IPR023577">
    <property type="entry name" value="CYTH_domain"/>
</dbReference>
<feature type="domain" description="CHAD" evidence="3">
    <location>
        <begin position="212"/>
        <end position="497"/>
    </location>
</feature>
<reference evidence="5" key="1">
    <citation type="journal article" date="2019" name="Int. J. Syst. Evol. Microbiol.">
        <title>The Global Catalogue of Microorganisms (GCM) 10K type strain sequencing project: providing services to taxonomists for standard genome sequencing and annotation.</title>
        <authorList>
            <consortium name="The Broad Institute Genomics Platform"/>
            <consortium name="The Broad Institute Genome Sequencing Center for Infectious Disease"/>
            <person name="Wu L."/>
            <person name="Ma J."/>
        </authorList>
    </citation>
    <scope>NUCLEOTIDE SEQUENCE [LARGE SCALE GENOMIC DNA]</scope>
    <source>
        <strain evidence="5">JCM 10673</strain>
    </source>
</reference>
<dbReference type="InterPro" id="IPR007899">
    <property type="entry name" value="CHAD_dom"/>
</dbReference>
<keyword evidence="5" id="KW-1185">Reference proteome</keyword>
<dbReference type="PANTHER" id="PTHR39339:SF1">
    <property type="entry name" value="CHAD DOMAIN-CONTAINING PROTEIN"/>
    <property type="match status" value="1"/>
</dbReference>
<evidence type="ECO:0000313" key="5">
    <source>
        <dbReference type="Proteomes" id="UP001501005"/>
    </source>
</evidence>
<dbReference type="Gene3D" id="2.40.320.10">
    <property type="entry name" value="Hypothetical Protein Pfu-838710-001"/>
    <property type="match status" value="1"/>
</dbReference>
<dbReference type="Gene3D" id="1.40.20.10">
    <property type="entry name" value="CHAD domain"/>
    <property type="match status" value="1"/>
</dbReference>
<dbReference type="SMART" id="SM01118">
    <property type="entry name" value="CYTH"/>
    <property type="match status" value="1"/>
</dbReference>
<dbReference type="PANTHER" id="PTHR39339">
    <property type="entry name" value="SLR1444 PROTEIN"/>
    <property type="match status" value="1"/>
</dbReference>
<evidence type="ECO:0000259" key="2">
    <source>
        <dbReference type="PROSITE" id="PS51707"/>
    </source>
</evidence>
<feature type="domain" description="CYTH" evidence="2">
    <location>
        <begin position="5"/>
        <end position="197"/>
    </location>
</feature>
<dbReference type="CDD" id="cd07374">
    <property type="entry name" value="CYTH-like_Pase"/>
    <property type="match status" value="1"/>
</dbReference>
<evidence type="ECO:0000259" key="3">
    <source>
        <dbReference type="PROSITE" id="PS51708"/>
    </source>
</evidence>
<dbReference type="Pfam" id="PF05235">
    <property type="entry name" value="CHAD"/>
    <property type="match status" value="1"/>
</dbReference>
<feature type="region of interest" description="Disordered" evidence="1">
    <location>
        <begin position="179"/>
        <end position="213"/>
    </location>
</feature>
<gene>
    <name evidence="4" type="ORF">GCM10009549_15440</name>
</gene>
<proteinExistence type="predicted"/>
<dbReference type="RefSeq" id="WP_344048260.1">
    <property type="nucleotide sequence ID" value="NZ_BAAAHG010000008.1"/>
</dbReference>
<dbReference type="Proteomes" id="UP001501005">
    <property type="component" value="Unassembled WGS sequence"/>
</dbReference>
<accession>A0ABP3YYD0</accession>
<protein>
    <submittedName>
        <fullName evidence="4">CYTH and CHAD domain-containing protein</fullName>
    </submittedName>
</protein>
<organism evidence="4 5">
    <name type="scientific">Streptomyces thermoalcalitolerans</name>
    <dbReference type="NCBI Taxonomy" id="65605"/>
    <lineage>
        <taxon>Bacteria</taxon>
        <taxon>Bacillati</taxon>
        <taxon>Actinomycetota</taxon>
        <taxon>Actinomycetes</taxon>
        <taxon>Kitasatosporales</taxon>
        <taxon>Streptomycetaceae</taxon>
        <taxon>Streptomyces</taxon>
    </lineage>
</organism>